<organism evidence="4 5">
    <name type="scientific">Sparassis crispa</name>
    <dbReference type="NCBI Taxonomy" id="139825"/>
    <lineage>
        <taxon>Eukaryota</taxon>
        <taxon>Fungi</taxon>
        <taxon>Dikarya</taxon>
        <taxon>Basidiomycota</taxon>
        <taxon>Agaricomycotina</taxon>
        <taxon>Agaricomycetes</taxon>
        <taxon>Polyporales</taxon>
        <taxon>Sparassidaceae</taxon>
        <taxon>Sparassis</taxon>
    </lineage>
</organism>
<dbReference type="PANTHER" id="PTHR23339">
    <property type="entry name" value="TYROSINE SPECIFIC PROTEIN PHOSPHATASE AND DUAL SPECIFICITY PROTEIN PHOSPHATASE"/>
    <property type="match status" value="1"/>
</dbReference>
<dbReference type="InterPro" id="IPR050561">
    <property type="entry name" value="PTP"/>
</dbReference>
<feature type="compositionally biased region" description="Low complexity" evidence="2">
    <location>
        <begin position="135"/>
        <end position="146"/>
    </location>
</feature>
<evidence type="ECO:0000259" key="3">
    <source>
        <dbReference type="PROSITE" id="PS50056"/>
    </source>
</evidence>
<feature type="region of interest" description="Disordered" evidence="2">
    <location>
        <begin position="118"/>
        <end position="146"/>
    </location>
</feature>
<dbReference type="GeneID" id="38778294"/>
<keyword evidence="1" id="KW-0378">Hydrolase</keyword>
<evidence type="ECO:0000256" key="2">
    <source>
        <dbReference type="SAM" id="MobiDB-lite"/>
    </source>
</evidence>
<evidence type="ECO:0000313" key="5">
    <source>
        <dbReference type="Proteomes" id="UP000287166"/>
    </source>
</evidence>
<protein>
    <recommendedName>
        <fullName evidence="3">Tyrosine specific protein phosphatases domain-containing protein</fullName>
    </recommendedName>
</protein>
<dbReference type="InterPro" id="IPR057023">
    <property type="entry name" value="PTP-SAK"/>
</dbReference>
<dbReference type="OrthoDB" id="266663at2759"/>
<dbReference type="SUPFAM" id="SSF52799">
    <property type="entry name" value="(Phosphotyrosine protein) phosphatases II"/>
    <property type="match status" value="1"/>
</dbReference>
<dbReference type="InParanoid" id="A0A401GGR5"/>
<dbReference type="STRING" id="139825.A0A401GGR5"/>
<feature type="region of interest" description="Disordered" evidence="2">
    <location>
        <begin position="292"/>
        <end position="327"/>
    </location>
</feature>
<sequence length="642" mass="71081">MSTVLETIPIIPSFQNSTSVDALGRSSESYVHLELPVEHPEKSEVVSQLEHQLLQLASQHHASEYNRLKYGPRGSPMTYVPLSIMMPDQVKELQEHQARCAEQRAWWPCEKRATSQISNHSFDDDHEERPRSRNPRLSRSTSSTDLRQELSAAMSSPLVLPLSPPVFPEVQSLPQIKTSESHPINVSAIIPVELLRIISAHLVEPEQPSAVMFEVPPVYYLNRSIMRTSSASPHPRPTAPSIPLGGMRSFTAPACSPAYGLVRPTKLSHFFWSNPTVRRAFHSALGTSMKSPHVKRLRPKPMMTSDSPFGDSLSEGTSSEGCDADPPDMPAATIVSIRECEKQETPHFMRPTSAPPEIDGGADSKACTCNNPVVDFHTVSSTFYTPVESIDSPSRPGTPAVPMCQPGMCYPTMLGNLYLSSCPGKKVRLDGPTKGRIGVCRDLRKDLMRMKELGVACIICCLDDDELGFLGVSWAEYVHLADELGIDMLRLPTPEGLAPPDPAVLDEHLTYLIKKFTLRGSPILIHCRGGVGRAGLLACCWILKLGLCGWIETEPRLSGAREDAYQSLLSDSGASMTEPVRRDTLQLVERLITVVRRRRSPKAIETYEQVKFLADFVEFLRKRTASATVLDSFVPDWDLQID</sequence>
<dbReference type="PROSITE" id="PS50056">
    <property type="entry name" value="TYR_PHOSPHATASE_2"/>
    <property type="match status" value="1"/>
</dbReference>
<keyword evidence="5" id="KW-1185">Reference proteome</keyword>
<dbReference type="InterPro" id="IPR029021">
    <property type="entry name" value="Prot-tyrosine_phosphatase-like"/>
</dbReference>
<dbReference type="RefSeq" id="XP_027612290.1">
    <property type="nucleotide sequence ID" value="XM_027756489.1"/>
</dbReference>
<dbReference type="Proteomes" id="UP000287166">
    <property type="component" value="Unassembled WGS sequence"/>
</dbReference>
<dbReference type="Pfam" id="PF22784">
    <property type="entry name" value="PTP-SAK"/>
    <property type="match status" value="1"/>
</dbReference>
<evidence type="ECO:0000313" key="4">
    <source>
        <dbReference type="EMBL" id="GBE81377.1"/>
    </source>
</evidence>
<name>A0A401GGR5_9APHY</name>
<feature type="domain" description="Tyrosine specific protein phosphatases" evidence="3">
    <location>
        <begin position="507"/>
        <end position="547"/>
    </location>
</feature>
<gene>
    <name evidence="4" type="ORF">SCP_0311050</name>
</gene>
<proteinExistence type="predicted"/>
<feature type="compositionally biased region" description="Basic and acidic residues" evidence="2">
    <location>
        <begin position="121"/>
        <end position="131"/>
    </location>
</feature>
<dbReference type="AlphaFoldDB" id="A0A401GGR5"/>
<dbReference type="EMBL" id="BFAD01000003">
    <property type="protein sequence ID" value="GBE81377.1"/>
    <property type="molecule type" value="Genomic_DNA"/>
</dbReference>
<evidence type="ECO:0000256" key="1">
    <source>
        <dbReference type="ARBA" id="ARBA00022801"/>
    </source>
</evidence>
<comment type="caution">
    <text evidence="4">The sequence shown here is derived from an EMBL/GenBank/DDBJ whole genome shotgun (WGS) entry which is preliminary data.</text>
</comment>
<accession>A0A401GGR5</accession>
<dbReference type="GO" id="GO:0016791">
    <property type="term" value="F:phosphatase activity"/>
    <property type="evidence" value="ECO:0007669"/>
    <property type="project" value="UniProtKB-ARBA"/>
</dbReference>
<reference evidence="4 5" key="1">
    <citation type="journal article" date="2018" name="Sci. Rep.">
        <title>Genome sequence of the cauliflower mushroom Sparassis crispa (Hanabiratake) and its association with beneficial usage.</title>
        <authorList>
            <person name="Kiyama R."/>
            <person name="Furutani Y."/>
            <person name="Kawaguchi K."/>
            <person name="Nakanishi T."/>
        </authorList>
    </citation>
    <scope>NUCLEOTIDE SEQUENCE [LARGE SCALE GENOMIC DNA]</scope>
</reference>
<dbReference type="InterPro" id="IPR000387">
    <property type="entry name" value="Tyr_Pase_dom"/>
</dbReference>
<dbReference type="Gene3D" id="3.90.190.10">
    <property type="entry name" value="Protein tyrosine phosphatase superfamily"/>
    <property type="match status" value="1"/>
</dbReference>